<accession>A0A9P5SJ20</accession>
<evidence type="ECO:0000313" key="2">
    <source>
        <dbReference type="Proteomes" id="UP000696485"/>
    </source>
</evidence>
<proteinExistence type="predicted"/>
<gene>
    <name evidence="1" type="ORF">BG006_006179</name>
</gene>
<name>A0A9P5SJ20_9FUNG</name>
<reference evidence="1" key="1">
    <citation type="journal article" date="2020" name="Fungal Divers.">
        <title>Resolving the Mortierellaceae phylogeny through synthesis of multi-gene phylogenetics and phylogenomics.</title>
        <authorList>
            <person name="Vandepol N."/>
            <person name="Liber J."/>
            <person name="Desiro A."/>
            <person name="Na H."/>
            <person name="Kennedy M."/>
            <person name="Barry K."/>
            <person name="Grigoriev I.V."/>
            <person name="Miller A.N."/>
            <person name="O'Donnell K."/>
            <person name="Stajich J.E."/>
            <person name="Bonito G."/>
        </authorList>
    </citation>
    <scope>NUCLEOTIDE SEQUENCE</scope>
    <source>
        <strain evidence="1">NVP1</strain>
    </source>
</reference>
<sequence length="94" mass="9903">PEKPLILLQNAGVCVQHELQGISTRPGSRGQIGEITTATKVLPNTCVSPGAFAHGGDSYRLFPFNSGLASCPPEFSSTEFFDCFDKLAGDGNTS</sequence>
<dbReference type="Proteomes" id="UP000696485">
    <property type="component" value="Unassembled WGS sequence"/>
</dbReference>
<comment type="caution">
    <text evidence="1">The sequence shown here is derived from an EMBL/GenBank/DDBJ whole genome shotgun (WGS) entry which is preliminary data.</text>
</comment>
<dbReference type="EMBL" id="JAAAUY010000361">
    <property type="protein sequence ID" value="KAF9330912.1"/>
    <property type="molecule type" value="Genomic_DNA"/>
</dbReference>
<feature type="non-terminal residue" evidence="1">
    <location>
        <position position="1"/>
    </location>
</feature>
<organism evidence="1 2">
    <name type="scientific">Podila minutissima</name>
    <dbReference type="NCBI Taxonomy" id="64525"/>
    <lineage>
        <taxon>Eukaryota</taxon>
        <taxon>Fungi</taxon>
        <taxon>Fungi incertae sedis</taxon>
        <taxon>Mucoromycota</taxon>
        <taxon>Mortierellomycotina</taxon>
        <taxon>Mortierellomycetes</taxon>
        <taxon>Mortierellales</taxon>
        <taxon>Mortierellaceae</taxon>
        <taxon>Podila</taxon>
    </lineage>
</organism>
<evidence type="ECO:0000313" key="1">
    <source>
        <dbReference type="EMBL" id="KAF9330912.1"/>
    </source>
</evidence>
<dbReference type="AlphaFoldDB" id="A0A9P5SJ20"/>
<protein>
    <submittedName>
        <fullName evidence="1">Uncharacterized protein</fullName>
    </submittedName>
</protein>
<keyword evidence="2" id="KW-1185">Reference proteome</keyword>